<evidence type="ECO:0000313" key="3">
    <source>
        <dbReference type="Proteomes" id="UP000054653"/>
    </source>
</evidence>
<gene>
    <name evidence="2" type="ORF">T03_11921</name>
    <name evidence="1" type="ORF">T03_8811</name>
</gene>
<dbReference type="EMBL" id="JYDI01000260">
    <property type="protein sequence ID" value="KRY46999.1"/>
    <property type="molecule type" value="Genomic_DNA"/>
</dbReference>
<dbReference type="AlphaFoldDB" id="A0A0V1CCM6"/>
<reference evidence="1 3" key="1">
    <citation type="submission" date="2015-01" db="EMBL/GenBank/DDBJ databases">
        <title>Evolution of Trichinella species and genotypes.</title>
        <authorList>
            <person name="Korhonen P.K."/>
            <person name="Edoardo P."/>
            <person name="Giuseppe L.R."/>
            <person name="Gasser R.B."/>
        </authorList>
    </citation>
    <scope>NUCLEOTIDE SEQUENCE [LARGE SCALE GENOMIC DNA]</scope>
    <source>
        <strain evidence="1">ISS120</strain>
    </source>
</reference>
<keyword evidence="3" id="KW-1185">Reference proteome</keyword>
<organism evidence="1 3">
    <name type="scientific">Trichinella britovi</name>
    <name type="common">Parasitic roundworm</name>
    <dbReference type="NCBI Taxonomy" id="45882"/>
    <lineage>
        <taxon>Eukaryota</taxon>
        <taxon>Metazoa</taxon>
        <taxon>Ecdysozoa</taxon>
        <taxon>Nematoda</taxon>
        <taxon>Enoplea</taxon>
        <taxon>Dorylaimia</taxon>
        <taxon>Trichinellida</taxon>
        <taxon>Trichinellidae</taxon>
        <taxon>Trichinella</taxon>
    </lineage>
</organism>
<comment type="caution">
    <text evidence="1">The sequence shown here is derived from an EMBL/GenBank/DDBJ whole genome shotgun (WGS) entry which is preliminary data.</text>
</comment>
<protein>
    <submittedName>
        <fullName evidence="1">Uncharacterized protein</fullName>
    </submittedName>
</protein>
<sequence length="62" mass="7170">MYMFLLPSESRHAGLEALHFGSSSWRHNIAHITNMERAIMEQCFLIIDNPPAVDKYDAFSRC</sequence>
<accession>A0A0V1CCM6</accession>
<name>A0A0V1CCM6_TRIBR</name>
<dbReference type="Proteomes" id="UP000054653">
    <property type="component" value="Unassembled WGS sequence"/>
</dbReference>
<dbReference type="EMBL" id="JYDI01000260">
    <property type="protein sequence ID" value="KRY47008.1"/>
    <property type="molecule type" value="Genomic_DNA"/>
</dbReference>
<proteinExistence type="predicted"/>
<evidence type="ECO:0000313" key="1">
    <source>
        <dbReference type="EMBL" id="KRY46999.1"/>
    </source>
</evidence>
<evidence type="ECO:0000313" key="2">
    <source>
        <dbReference type="EMBL" id="KRY47008.1"/>
    </source>
</evidence>